<comment type="caution">
    <text evidence="1">The sequence shown here is derived from an EMBL/GenBank/DDBJ whole genome shotgun (WGS) entry which is preliminary data.</text>
</comment>
<sequence length="70" mass="8562">MYEVKQYLWIVTDDNDSDSEKDNDQESIYMKFLQARYETITLDNHTFFDIDFMYDDKFFSDESNTDDDDE</sequence>
<evidence type="ECO:0000313" key="1">
    <source>
        <dbReference type="EMBL" id="GES93257.1"/>
    </source>
</evidence>
<accession>A0A8H3LUS5</accession>
<name>A0A8H3LUS5_9GLOM</name>
<evidence type="ECO:0000313" key="2">
    <source>
        <dbReference type="Proteomes" id="UP000615446"/>
    </source>
</evidence>
<gene>
    <name evidence="1" type="ORF">RCL2_002000900</name>
</gene>
<reference evidence="1" key="1">
    <citation type="submission" date="2019-10" db="EMBL/GenBank/DDBJ databases">
        <title>Conservation and host-specific expression of non-tandemly repeated heterogenous ribosome RNA gene in arbuscular mycorrhizal fungi.</title>
        <authorList>
            <person name="Maeda T."/>
            <person name="Kobayashi Y."/>
            <person name="Nakagawa T."/>
            <person name="Ezawa T."/>
            <person name="Yamaguchi K."/>
            <person name="Bino T."/>
            <person name="Nishimoto Y."/>
            <person name="Shigenobu S."/>
            <person name="Kawaguchi M."/>
        </authorList>
    </citation>
    <scope>NUCLEOTIDE SEQUENCE</scope>
    <source>
        <strain evidence="1">HR1</strain>
    </source>
</reference>
<proteinExistence type="predicted"/>
<organism evidence="1 2">
    <name type="scientific">Rhizophagus clarus</name>
    <dbReference type="NCBI Taxonomy" id="94130"/>
    <lineage>
        <taxon>Eukaryota</taxon>
        <taxon>Fungi</taxon>
        <taxon>Fungi incertae sedis</taxon>
        <taxon>Mucoromycota</taxon>
        <taxon>Glomeromycotina</taxon>
        <taxon>Glomeromycetes</taxon>
        <taxon>Glomerales</taxon>
        <taxon>Glomeraceae</taxon>
        <taxon>Rhizophagus</taxon>
    </lineage>
</organism>
<dbReference type="Proteomes" id="UP000615446">
    <property type="component" value="Unassembled WGS sequence"/>
</dbReference>
<dbReference type="AlphaFoldDB" id="A0A8H3LUS5"/>
<dbReference type="EMBL" id="BLAL01000225">
    <property type="protein sequence ID" value="GES93257.1"/>
    <property type="molecule type" value="Genomic_DNA"/>
</dbReference>
<protein>
    <submittedName>
        <fullName evidence="1">Uncharacterized protein</fullName>
    </submittedName>
</protein>